<dbReference type="SUPFAM" id="SSF53335">
    <property type="entry name" value="S-adenosyl-L-methionine-dependent methyltransferases"/>
    <property type="match status" value="1"/>
</dbReference>
<dbReference type="Pfam" id="PF08241">
    <property type="entry name" value="Methyltransf_11"/>
    <property type="match status" value="1"/>
</dbReference>
<gene>
    <name evidence="2" type="ORF">METZ01_LOCUS30942</name>
</gene>
<proteinExistence type="predicted"/>
<dbReference type="InterPro" id="IPR013216">
    <property type="entry name" value="Methyltransf_11"/>
</dbReference>
<dbReference type="InterPro" id="IPR029063">
    <property type="entry name" value="SAM-dependent_MTases_sf"/>
</dbReference>
<organism evidence="2">
    <name type="scientific">marine metagenome</name>
    <dbReference type="NCBI Taxonomy" id="408172"/>
    <lineage>
        <taxon>unclassified sequences</taxon>
        <taxon>metagenomes</taxon>
        <taxon>ecological metagenomes</taxon>
    </lineage>
</organism>
<dbReference type="Gene3D" id="3.40.50.150">
    <property type="entry name" value="Vaccinia Virus protein VP39"/>
    <property type="match status" value="1"/>
</dbReference>
<dbReference type="AlphaFoldDB" id="A0A381QGG8"/>
<evidence type="ECO:0000313" key="2">
    <source>
        <dbReference type="EMBL" id="SUZ78088.1"/>
    </source>
</evidence>
<accession>A0A381QGG8</accession>
<evidence type="ECO:0000259" key="1">
    <source>
        <dbReference type="Pfam" id="PF08241"/>
    </source>
</evidence>
<name>A0A381QGG8_9ZZZZ</name>
<reference evidence="2" key="1">
    <citation type="submission" date="2018-05" db="EMBL/GenBank/DDBJ databases">
        <authorList>
            <person name="Lanie J.A."/>
            <person name="Ng W.-L."/>
            <person name="Kazmierczak K.M."/>
            <person name="Andrzejewski T.M."/>
            <person name="Davidsen T.M."/>
            <person name="Wayne K.J."/>
            <person name="Tettelin H."/>
            <person name="Glass J.I."/>
            <person name="Rusch D."/>
            <person name="Podicherti R."/>
            <person name="Tsui H.-C.T."/>
            <person name="Winkler M.E."/>
        </authorList>
    </citation>
    <scope>NUCLEOTIDE SEQUENCE</scope>
</reference>
<dbReference type="GO" id="GO:0008757">
    <property type="term" value="F:S-adenosylmethionine-dependent methyltransferase activity"/>
    <property type="evidence" value="ECO:0007669"/>
    <property type="project" value="InterPro"/>
</dbReference>
<dbReference type="EMBL" id="UINC01001340">
    <property type="protein sequence ID" value="SUZ78088.1"/>
    <property type="molecule type" value="Genomic_DNA"/>
</dbReference>
<protein>
    <recommendedName>
        <fullName evidence="1">Methyltransferase type 11 domain-containing protein</fullName>
    </recommendedName>
</protein>
<sequence>MSDRLPSEESQIKFLKILCCPDCYNSLSEDNECKSCLKVYPEYGGVVAPISDTILQKEIKHTFILKKTLKDKIKNNIPMPDERVWSPKAKKLIKRILIEKNPDSPNTYVVNMGSGVESFYKKIFSSFKSLIRIGIPHSGYVNAYGDAMALPLKSDSVDLFISSSVIEHLSNPEKAVSELFRTIKPGGLVYAEIPFIGAYHMAPNDYQRYTISGIEALFSRHGFFLENKGICSGPVTALVLLIQHAIVEAMPIGSVQFLLRVILTWVFHPLKYLDYFFSRLKWGEYLACNFFYLGRKPA</sequence>
<feature type="domain" description="Methyltransferase type 11" evidence="1">
    <location>
        <begin position="145"/>
        <end position="190"/>
    </location>
</feature>